<evidence type="ECO:0000256" key="7">
    <source>
        <dbReference type="ARBA" id="ARBA00023049"/>
    </source>
</evidence>
<keyword evidence="7" id="KW-0482">Metalloprotease</keyword>
<organism evidence="11 12">
    <name type="scientific">Cnuella takakiae</name>
    <dbReference type="NCBI Taxonomy" id="1302690"/>
    <lineage>
        <taxon>Bacteria</taxon>
        <taxon>Pseudomonadati</taxon>
        <taxon>Bacteroidota</taxon>
        <taxon>Chitinophagia</taxon>
        <taxon>Chitinophagales</taxon>
        <taxon>Chitinophagaceae</taxon>
        <taxon>Cnuella</taxon>
    </lineage>
</organism>
<dbReference type="GO" id="GO:0046872">
    <property type="term" value="F:metal ion binding"/>
    <property type="evidence" value="ECO:0007669"/>
    <property type="project" value="UniProtKB-KW"/>
</dbReference>
<keyword evidence="12" id="KW-1185">Reference proteome</keyword>
<evidence type="ECO:0000256" key="6">
    <source>
        <dbReference type="ARBA" id="ARBA00022833"/>
    </source>
</evidence>
<evidence type="ECO:0000259" key="10">
    <source>
        <dbReference type="Pfam" id="PF05572"/>
    </source>
</evidence>
<keyword evidence="2" id="KW-0645">Protease</keyword>
<dbReference type="InterPro" id="IPR008754">
    <property type="entry name" value="Peptidase_M43"/>
</dbReference>
<proteinExistence type="inferred from homology"/>
<evidence type="ECO:0000256" key="4">
    <source>
        <dbReference type="ARBA" id="ARBA00022729"/>
    </source>
</evidence>
<feature type="chain" id="PRO_5009907784" evidence="9">
    <location>
        <begin position="22"/>
        <end position="336"/>
    </location>
</feature>
<evidence type="ECO:0000313" key="12">
    <source>
        <dbReference type="Proteomes" id="UP000184368"/>
    </source>
</evidence>
<dbReference type="CDD" id="cd04275">
    <property type="entry name" value="ZnMc_pappalysin_like"/>
    <property type="match status" value="1"/>
</dbReference>
<accession>A0A1M4UT76</accession>
<dbReference type="STRING" id="1302690.BUE76_13455"/>
<keyword evidence="5" id="KW-0378">Hydrolase</keyword>
<evidence type="ECO:0000256" key="3">
    <source>
        <dbReference type="ARBA" id="ARBA00022723"/>
    </source>
</evidence>
<dbReference type="AlphaFoldDB" id="A0A1M4UT76"/>
<name>A0A1M4UT76_9BACT</name>
<evidence type="ECO:0000256" key="8">
    <source>
        <dbReference type="ARBA" id="ARBA00023157"/>
    </source>
</evidence>
<keyword evidence="6" id="KW-0862">Zinc</keyword>
<feature type="domain" description="Peptidase M43 pregnancy-associated plasma-A" evidence="10">
    <location>
        <begin position="241"/>
        <end position="323"/>
    </location>
</feature>
<evidence type="ECO:0000256" key="1">
    <source>
        <dbReference type="ARBA" id="ARBA00008721"/>
    </source>
</evidence>
<evidence type="ECO:0000256" key="5">
    <source>
        <dbReference type="ARBA" id="ARBA00022801"/>
    </source>
</evidence>
<keyword evidence="3" id="KW-0479">Metal-binding</keyword>
<dbReference type="Gene3D" id="3.40.390.10">
    <property type="entry name" value="Collagenase (Catalytic Domain)"/>
    <property type="match status" value="1"/>
</dbReference>
<feature type="signal peptide" evidence="9">
    <location>
        <begin position="1"/>
        <end position="21"/>
    </location>
</feature>
<dbReference type="EMBL" id="FQUO01000002">
    <property type="protein sequence ID" value="SHE59936.1"/>
    <property type="molecule type" value="Genomic_DNA"/>
</dbReference>
<keyword evidence="4 9" id="KW-0732">Signal</keyword>
<dbReference type="InterPro" id="IPR024079">
    <property type="entry name" value="MetalloPept_cat_dom_sf"/>
</dbReference>
<evidence type="ECO:0000256" key="2">
    <source>
        <dbReference type="ARBA" id="ARBA00022670"/>
    </source>
</evidence>
<dbReference type="PANTHER" id="PTHR47466">
    <property type="match status" value="1"/>
</dbReference>
<keyword evidence="8" id="KW-1015">Disulfide bond</keyword>
<dbReference type="PROSITE" id="PS51257">
    <property type="entry name" value="PROKAR_LIPOPROTEIN"/>
    <property type="match status" value="1"/>
</dbReference>
<dbReference type="RefSeq" id="WP_073039606.1">
    <property type="nucleotide sequence ID" value="NZ_FQUO01000002.1"/>
</dbReference>
<dbReference type="GO" id="GO:0008237">
    <property type="term" value="F:metallopeptidase activity"/>
    <property type="evidence" value="ECO:0007669"/>
    <property type="project" value="UniProtKB-KW"/>
</dbReference>
<protein>
    <submittedName>
        <fullName evidence="11">Pregnancy-associated plasma protein-A</fullName>
    </submittedName>
</protein>
<reference evidence="11 12" key="1">
    <citation type="submission" date="2016-11" db="EMBL/GenBank/DDBJ databases">
        <authorList>
            <person name="Jaros S."/>
            <person name="Januszkiewicz K."/>
            <person name="Wedrychowicz H."/>
        </authorList>
    </citation>
    <scope>NUCLEOTIDE SEQUENCE [LARGE SCALE GENOMIC DNA]</scope>
    <source>
        <strain evidence="11 12">DSM 26897</strain>
    </source>
</reference>
<dbReference type="SUPFAM" id="SSF55486">
    <property type="entry name" value="Metalloproteases ('zincins'), catalytic domain"/>
    <property type="match status" value="1"/>
</dbReference>
<dbReference type="Proteomes" id="UP000184368">
    <property type="component" value="Unassembled WGS sequence"/>
</dbReference>
<gene>
    <name evidence="11" type="ORF">SAMN05444008_10248</name>
</gene>
<dbReference type="GO" id="GO:0006508">
    <property type="term" value="P:proteolysis"/>
    <property type="evidence" value="ECO:0007669"/>
    <property type="project" value="UniProtKB-KW"/>
</dbReference>
<sequence length="336" mass="37151">MKKRLYTFAACLLLLASCVKKEVIQPEQSIQPGDAASTGITSAAPRVRCVADELLQKQIAANPERGRNLEILEATIQGLQKGGRKSSNRTARQIQVIIHIVLPDPAIVTDAQVRSQIDVLNEDFNKANKELAKPGVYLAGYDYNTLPVANIQFVLDGVIRKATKVSTFSTDDDIKFSSEGGSDAVSPATKLNIWVGDIAGGILGYAQFPGGDPLTDGLVLNYLGFGRTARYPLAPAYALGRTATHEMGHWLNLRHIWGDRRCGDDRVEDTPQHDGPNFSCGTIGSRSLCSSRPLEQWMNYMDYSYDRCLYMFTRLQQERMNLTIEQARNAYFTAVN</sequence>
<evidence type="ECO:0000313" key="11">
    <source>
        <dbReference type="EMBL" id="SHE59936.1"/>
    </source>
</evidence>
<dbReference type="OrthoDB" id="6278496at2"/>
<dbReference type="PANTHER" id="PTHR47466:SF1">
    <property type="entry name" value="METALLOPROTEASE MEP1 (AFU_ORTHOLOGUE AFUA_1G07730)-RELATED"/>
    <property type="match status" value="1"/>
</dbReference>
<comment type="similarity">
    <text evidence="1">Belongs to the peptidase M43B family.</text>
</comment>
<evidence type="ECO:0000256" key="9">
    <source>
        <dbReference type="SAM" id="SignalP"/>
    </source>
</evidence>
<dbReference type="Pfam" id="PF05572">
    <property type="entry name" value="Peptidase_M43"/>
    <property type="match status" value="1"/>
</dbReference>